<dbReference type="AlphaFoldDB" id="A0A1C5JBS7"/>
<proteinExistence type="predicted"/>
<name>A0A1C5JBS7_9ACTN</name>
<reference evidence="2" key="1">
    <citation type="submission" date="2016-06" db="EMBL/GenBank/DDBJ databases">
        <authorList>
            <person name="Varghese N."/>
            <person name="Submissions Spin"/>
        </authorList>
    </citation>
    <scope>NUCLEOTIDE SEQUENCE [LARGE SCALE GENOMIC DNA]</scope>
    <source>
        <strain evidence="2">DSM 43819</strain>
    </source>
</reference>
<dbReference type="EMBL" id="LT607754">
    <property type="protein sequence ID" value="SCG68002.1"/>
    <property type="molecule type" value="Genomic_DNA"/>
</dbReference>
<sequence length="309" mass="33211">MIDVLDSGRSTDRRMDLAKMTSTGSEDATWLRPITAGGAPLLTRAGQVVYASRRLSELVHGRPPGITGHQWSTAIREGFDQVVCAADTGRPLFAVDLAAPPAAGSPEQRAERMKSAVCAAVGLAVLRIESPTLRGADHGRGIVEYVIDARGYADATAAGPAGTEPVGFRDIIGRLPDGRSGHVNDLGALTRAAVVEAYVDRRLADPIVRGLHARWKAGPAEGWSWVEVRPGRCLVERVQVFPQRFFCGVDPARLAEDLSALAVGERLRGLDAAEPPLVDRDELRRDIRLLASRRDELAGGFAFEHLCAD</sequence>
<evidence type="ECO:0000313" key="2">
    <source>
        <dbReference type="Proteomes" id="UP000198221"/>
    </source>
</evidence>
<protein>
    <submittedName>
        <fullName evidence="1">Uncharacterized protein</fullName>
    </submittedName>
</protein>
<organism evidence="1 2">
    <name type="scientific">Micromonospora inositola</name>
    <dbReference type="NCBI Taxonomy" id="47865"/>
    <lineage>
        <taxon>Bacteria</taxon>
        <taxon>Bacillati</taxon>
        <taxon>Actinomycetota</taxon>
        <taxon>Actinomycetes</taxon>
        <taxon>Micromonosporales</taxon>
        <taxon>Micromonosporaceae</taxon>
        <taxon>Micromonospora</taxon>
    </lineage>
</organism>
<gene>
    <name evidence="1" type="ORF">GA0070613_4391</name>
</gene>
<evidence type="ECO:0000313" key="1">
    <source>
        <dbReference type="EMBL" id="SCG68002.1"/>
    </source>
</evidence>
<dbReference type="RefSeq" id="WP_231929354.1">
    <property type="nucleotide sequence ID" value="NZ_LT607754.1"/>
</dbReference>
<accession>A0A1C5JBS7</accession>
<dbReference type="Proteomes" id="UP000198221">
    <property type="component" value="Chromosome I"/>
</dbReference>
<keyword evidence="2" id="KW-1185">Reference proteome</keyword>